<organism evidence="3 4">
    <name type="scientific">Micromonospora craniellae</name>
    <dbReference type="NCBI Taxonomy" id="2294034"/>
    <lineage>
        <taxon>Bacteria</taxon>
        <taxon>Bacillati</taxon>
        <taxon>Actinomycetota</taxon>
        <taxon>Actinomycetes</taxon>
        <taxon>Micromonosporales</taxon>
        <taxon>Micromonosporaceae</taxon>
        <taxon>Micromonospora</taxon>
    </lineage>
</organism>
<dbReference type="Gene3D" id="2.60.40.10">
    <property type="entry name" value="Immunoglobulins"/>
    <property type="match status" value="1"/>
</dbReference>
<dbReference type="NCBIfam" id="TIGR03769">
    <property type="entry name" value="P_ac_wall_RPT"/>
    <property type="match status" value="1"/>
</dbReference>
<feature type="domain" description="Bacterial Ig-like" evidence="2">
    <location>
        <begin position="275"/>
        <end position="364"/>
    </location>
</feature>
<sequence>MSRTWHRVRRPLVVGGGEGRRGSGRRRRLTRLAATTLALSMVALAVGPSVGTTGAQAAEGPAPEPREYVVVRGTHADAIATFLGNPDFNDGAFALESKYDTSEQTGIPITAENAWFVVDDGLKQNVPAGYEFIGEVGTSIWLAPEVRSGESLWPGFSTESVPNNAIDGNTTKLTLVDVDGPEGANFELWASSSNLGAPIDRLWSASDEDFKSWTLGRVHKHASWAFTKAGRYDLTVEAEVAIDGQKVTDTAVYTFFVGDDSLPAAQETQTSTARSDTTAAVLGEPVQFSASVLPRTAQGWVEFVDTTGGEETVLGHAEIDNGDASMTVSSLELGTRDVIARFVPEVVNYFTPSTASAPLRVTVTAEAGGDELGIYPNKQVYEPGDEIVLEVRGMPLQGRETIWWRMWTGNQPDGSYILICGYNNPCRGTTVSLGPASATLDGARVQVLAMAGFSFLDARVRTDIVLQVSDGTWTGEQITFDGLEDEYYSGDPANVTVDHRDLEDGESARWVRRAVRATDWSPVEVVQNDGVYSIPTTSGGFLDREYAYQILGADQNVIGQSAAIQPRVLARDVTIVDLAGVYRDGQPINARANVYPALEGVTYQWGVNTNPNPNNFGAIAGATDVTFGLDARLSWNRGTLKVRAFDPLNGAQIAQGQQELLVVEDNPANPLVVIGTLNTHGDHLHSTDPLRFRASAVPEPASNDRFQWYWKLPGEDEFAEMPRGNQANVDGYYGEQGLSNTQVYVVHRKENGEEIARSTTTSFIVYDHGSPPPQRVSVKGAAPAVSVGDEVTLTAEVTLDAAPQGYQGPATHFEGRQWFVKLPGQATAEPIEGATDGTYTFVASQDWDGAQITAAVVRGDGRVLYGPSQPVTVHVDDEAVPGDGGAAQTITAELDARDGALVISVDPDDRVLNLPTLELSADGKSWGTTGELRPVTVTDTRPGTPGWSASGQVGDFTSANASFDGAYLGWGPKVLNQAAGQGVNVGDVVAPGFPDGDGLSAARTLASADTGKGKGTARLGADLELRVPTDTPPGLYQAILTFTAI</sequence>
<dbReference type="AlphaFoldDB" id="A0A372FZK1"/>
<comment type="caution">
    <text evidence="3">The sequence shown here is derived from an EMBL/GenBank/DDBJ whole genome shotgun (WGS) entry which is preliminary data.</text>
</comment>
<feature type="compositionally biased region" description="Polar residues" evidence="1">
    <location>
        <begin position="937"/>
        <end position="952"/>
    </location>
</feature>
<gene>
    <name evidence="3" type="ORF">D0Q02_13735</name>
</gene>
<dbReference type="RefSeq" id="WP_117228365.1">
    <property type="nucleotide sequence ID" value="NZ_CP061725.1"/>
</dbReference>
<feature type="compositionally biased region" description="Basic residues" evidence="1">
    <location>
        <begin position="1"/>
        <end position="10"/>
    </location>
</feature>
<evidence type="ECO:0000256" key="1">
    <source>
        <dbReference type="SAM" id="MobiDB-lite"/>
    </source>
</evidence>
<dbReference type="InterPro" id="IPR022435">
    <property type="entry name" value="Surface-anchored_actinobac"/>
</dbReference>
<evidence type="ECO:0000313" key="3">
    <source>
        <dbReference type="EMBL" id="RFS45929.1"/>
    </source>
</evidence>
<dbReference type="InterPro" id="IPR013783">
    <property type="entry name" value="Ig-like_fold"/>
</dbReference>
<dbReference type="InterPro" id="IPR032109">
    <property type="entry name" value="Big_3_5"/>
</dbReference>
<accession>A0A372FZK1</accession>
<feature type="region of interest" description="Disordered" evidence="1">
    <location>
        <begin position="930"/>
        <end position="952"/>
    </location>
</feature>
<dbReference type="GO" id="GO:0005975">
    <property type="term" value="P:carbohydrate metabolic process"/>
    <property type="evidence" value="ECO:0007669"/>
    <property type="project" value="UniProtKB-ARBA"/>
</dbReference>
<reference evidence="3 4" key="1">
    <citation type="submission" date="2018-08" db="EMBL/GenBank/DDBJ databases">
        <title>Verrucosispora craniellae sp. nov., isolated from a marine sponge in the South China Sea.</title>
        <authorList>
            <person name="Li L."/>
            <person name="Lin H.W."/>
        </authorList>
    </citation>
    <scope>NUCLEOTIDE SEQUENCE [LARGE SCALE GENOMIC DNA]</scope>
    <source>
        <strain evidence="3 4">LHW63014</strain>
    </source>
</reference>
<name>A0A372FZK1_9ACTN</name>
<dbReference type="Proteomes" id="UP000262621">
    <property type="component" value="Unassembled WGS sequence"/>
</dbReference>
<protein>
    <recommendedName>
        <fullName evidence="2">Bacterial Ig-like domain-containing protein</fullName>
    </recommendedName>
</protein>
<evidence type="ECO:0000259" key="2">
    <source>
        <dbReference type="Pfam" id="PF16640"/>
    </source>
</evidence>
<dbReference type="Pfam" id="PF16640">
    <property type="entry name" value="Big_3_5"/>
    <property type="match status" value="1"/>
</dbReference>
<keyword evidence="4" id="KW-1185">Reference proteome</keyword>
<dbReference type="NCBIfam" id="NF038134">
    <property type="entry name" value="choice_anch_M"/>
    <property type="match status" value="1"/>
</dbReference>
<feature type="region of interest" description="Disordered" evidence="1">
    <location>
        <begin position="1"/>
        <end position="27"/>
    </location>
</feature>
<evidence type="ECO:0000313" key="4">
    <source>
        <dbReference type="Proteomes" id="UP000262621"/>
    </source>
</evidence>
<dbReference type="EMBL" id="QVFU01000012">
    <property type="protein sequence ID" value="RFS45929.1"/>
    <property type="molecule type" value="Genomic_DNA"/>
</dbReference>
<proteinExistence type="predicted"/>